<dbReference type="InterPro" id="IPR000065">
    <property type="entry name" value="Leptin"/>
</dbReference>
<dbReference type="PANTHER" id="PTHR11724:SF1">
    <property type="entry name" value="LEPTIN"/>
    <property type="match status" value="1"/>
</dbReference>
<feature type="disulfide bond" evidence="6">
    <location>
        <begin position="157"/>
        <end position="207"/>
    </location>
</feature>
<dbReference type="CTD" id="3952"/>
<dbReference type="OrthoDB" id="9872512at2759"/>
<protein>
    <recommendedName>
        <fullName evidence="3">Leptin</fullName>
    </recommendedName>
    <alternativeName>
        <fullName evidence="5">Obesity factor</fullName>
    </alternativeName>
</protein>
<dbReference type="InParanoid" id="A0A6J0UH05"/>
<dbReference type="Gene3D" id="1.20.1250.10">
    <property type="match status" value="1"/>
</dbReference>
<evidence type="ECO:0000256" key="5">
    <source>
        <dbReference type="ARBA" id="ARBA00030981"/>
    </source>
</evidence>
<dbReference type="GeneID" id="110084433"/>
<comment type="similarity">
    <text evidence="2">Belongs to the leptin family.</text>
</comment>
<keyword evidence="6" id="KW-1015">Disulfide bond</keyword>
<evidence type="ECO:0000256" key="2">
    <source>
        <dbReference type="ARBA" id="ARBA00005834"/>
    </source>
</evidence>
<evidence type="ECO:0000256" key="1">
    <source>
        <dbReference type="ARBA" id="ARBA00004613"/>
    </source>
</evidence>
<evidence type="ECO:0000256" key="3">
    <source>
        <dbReference type="ARBA" id="ARBA00021421"/>
    </source>
</evidence>
<evidence type="ECO:0000313" key="8">
    <source>
        <dbReference type="RefSeq" id="XP_020659433.2"/>
    </source>
</evidence>
<dbReference type="Proteomes" id="UP001652642">
    <property type="component" value="Chromosome 5"/>
</dbReference>
<dbReference type="AlphaFoldDB" id="A0A6J0UH05"/>
<dbReference type="KEGG" id="pvt:110084433"/>
<dbReference type="GO" id="GO:0005179">
    <property type="term" value="F:hormone activity"/>
    <property type="evidence" value="ECO:0007669"/>
    <property type="project" value="InterPro"/>
</dbReference>
<comment type="subcellular location">
    <subcellularLocation>
        <location evidence="1">Secreted</location>
    </subcellularLocation>
</comment>
<reference evidence="8" key="1">
    <citation type="submission" date="2025-08" db="UniProtKB">
        <authorList>
            <consortium name="RefSeq"/>
        </authorList>
    </citation>
    <scope>IDENTIFICATION</scope>
</reference>
<dbReference type="PRINTS" id="PR00495">
    <property type="entry name" value="LEPTIN"/>
</dbReference>
<sequence length="207" mass="22595">MPRWAEGLNGRSAFSPGAVPLSAWREPLPQGLLLPGTTGKMHFPHFSLCGFLWVSLPLFYSRPVKVDKLVADTKSLTKTIVARIQEHQFPPLSLKIHGLDFIPGALPVESLEAMDEALEVFHQVLSSLPLEAPVAQIANDVENLQSLLRLLAAHLGCPIHGPSRAEALGNLTELLAISPYTTAVVTLDRLQKCLLSVAKYLDHVQNC</sequence>
<dbReference type="RefSeq" id="XP_020659433.2">
    <property type="nucleotide sequence ID" value="XM_020803774.2"/>
</dbReference>
<dbReference type="PANTHER" id="PTHR11724">
    <property type="entry name" value="LEPTIN"/>
    <property type="match status" value="1"/>
</dbReference>
<organism evidence="7 8">
    <name type="scientific">Pogona vitticeps</name>
    <name type="common">central bearded dragon</name>
    <dbReference type="NCBI Taxonomy" id="103695"/>
    <lineage>
        <taxon>Eukaryota</taxon>
        <taxon>Metazoa</taxon>
        <taxon>Chordata</taxon>
        <taxon>Craniata</taxon>
        <taxon>Vertebrata</taxon>
        <taxon>Euteleostomi</taxon>
        <taxon>Lepidosauria</taxon>
        <taxon>Squamata</taxon>
        <taxon>Bifurcata</taxon>
        <taxon>Unidentata</taxon>
        <taxon>Episquamata</taxon>
        <taxon>Toxicofera</taxon>
        <taxon>Iguania</taxon>
        <taxon>Acrodonta</taxon>
        <taxon>Agamidae</taxon>
        <taxon>Amphibolurinae</taxon>
        <taxon>Pogona</taxon>
    </lineage>
</organism>
<dbReference type="SUPFAM" id="SSF47266">
    <property type="entry name" value="4-helical cytokines"/>
    <property type="match status" value="1"/>
</dbReference>
<dbReference type="FunCoup" id="A0A6J0UH05">
    <property type="interactions" value="28"/>
</dbReference>
<gene>
    <name evidence="8" type="primary">LEP</name>
</gene>
<proteinExistence type="inferred from homology"/>
<evidence type="ECO:0000256" key="4">
    <source>
        <dbReference type="ARBA" id="ARBA00022525"/>
    </source>
</evidence>
<evidence type="ECO:0000256" key="6">
    <source>
        <dbReference type="PIRSR" id="PIRSR001837-1"/>
    </source>
</evidence>
<dbReference type="Pfam" id="PF02024">
    <property type="entry name" value="Leptin"/>
    <property type="match status" value="1"/>
</dbReference>
<evidence type="ECO:0000313" key="7">
    <source>
        <dbReference type="Proteomes" id="UP001652642"/>
    </source>
</evidence>
<accession>A0A6J0UH05</accession>
<keyword evidence="7" id="KW-1185">Reference proteome</keyword>
<dbReference type="InterPro" id="IPR009079">
    <property type="entry name" value="4_helix_cytokine-like_core"/>
</dbReference>
<dbReference type="GO" id="GO:0005576">
    <property type="term" value="C:extracellular region"/>
    <property type="evidence" value="ECO:0007669"/>
    <property type="project" value="UniProtKB-SubCell"/>
</dbReference>
<keyword evidence="4" id="KW-0964">Secreted</keyword>
<name>A0A6J0UH05_9SAUR</name>